<organism evidence="3 4">
    <name type="scientific">Metarhizium guizhouense (strain ARSEF 977)</name>
    <dbReference type="NCBI Taxonomy" id="1276136"/>
    <lineage>
        <taxon>Eukaryota</taxon>
        <taxon>Fungi</taxon>
        <taxon>Dikarya</taxon>
        <taxon>Ascomycota</taxon>
        <taxon>Pezizomycotina</taxon>
        <taxon>Sordariomycetes</taxon>
        <taxon>Hypocreomycetidae</taxon>
        <taxon>Hypocreales</taxon>
        <taxon>Clavicipitaceae</taxon>
        <taxon>Metarhizium</taxon>
    </lineage>
</organism>
<comment type="caution">
    <text evidence="3">The sequence shown here is derived from an EMBL/GenBank/DDBJ whole genome shotgun (WGS) entry which is preliminary data.</text>
</comment>
<dbReference type="EMBL" id="AZNH01000088">
    <property type="protein sequence ID" value="KID82406.1"/>
    <property type="molecule type" value="Genomic_DNA"/>
</dbReference>
<evidence type="ECO:0008006" key="5">
    <source>
        <dbReference type="Google" id="ProtNLM"/>
    </source>
</evidence>
<dbReference type="Proteomes" id="UP000031192">
    <property type="component" value="Unassembled WGS sequence"/>
</dbReference>
<gene>
    <name evidence="3" type="ORF">MGU_10253</name>
</gene>
<keyword evidence="4" id="KW-1185">Reference proteome</keyword>
<evidence type="ECO:0000256" key="2">
    <source>
        <dbReference type="SAM" id="SignalP"/>
    </source>
</evidence>
<dbReference type="AlphaFoldDB" id="A0A0B4GY09"/>
<accession>A0A0B4GY09</accession>
<keyword evidence="2" id="KW-0732">Signal</keyword>
<feature type="signal peptide" evidence="2">
    <location>
        <begin position="1"/>
        <end position="19"/>
    </location>
</feature>
<evidence type="ECO:0000313" key="4">
    <source>
        <dbReference type="Proteomes" id="UP000031192"/>
    </source>
</evidence>
<dbReference type="HOGENOM" id="CLU_045272_0_0_1"/>
<feature type="compositionally biased region" description="Basic and acidic residues" evidence="1">
    <location>
        <begin position="349"/>
        <end position="364"/>
    </location>
</feature>
<evidence type="ECO:0000256" key="1">
    <source>
        <dbReference type="SAM" id="MobiDB-lite"/>
    </source>
</evidence>
<name>A0A0B4GY09_METGA</name>
<sequence>MVNMMLWTTLSVSVACAYGAVMPRDTFFDLAAVIRNDKKVQGGLKSTERGIVDGALYSEVPLKDSKIKLDNVLEDERRCLYIHNFVKSESASLDINPNSDYPDRISGGEAIPLEITTSVAKINSERLGWNKEKSTEVGGSATIEASVGVGVFSSSLSATVYGNQRTKGGQNGESSKQTEWTYSNRHLDIHSYHQGNLFLAPYVDSKCLGRGDSKLSLGLFPTYPAVRSIALDFFNFNYDNIHGELTAGPVLDGITMQRPEYVHGLKQTTKCSFSYALRTKDGEPVKAQALITESLADTEKSQVKDVPEALRWYTDKDGDRFCLLKNNWFWLPSDEVFIPVKEGGLGKWETRTDLPKPKGLDEKCPPVGSESKMSARAEDDSIVPPPKNTLYGVKIINSNVPEFLTQLGNKENNAGFVANLMDDRLYVEEPGPVVKGEPKSIHDCIEKLKQ</sequence>
<feature type="chain" id="PRO_5002092251" description="Outer membrane protein" evidence="2">
    <location>
        <begin position="20"/>
        <end position="450"/>
    </location>
</feature>
<protein>
    <recommendedName>
        <fullName evidence="5">Outer membrane protein</fullName>
    </recommendedName>
</protein>
<evidence type="ECO:0000313" key="3">
    <source>
        <dbReference type="EMBL" id="KID82406.1"/>
    </source>
</evidence>
<reference evidence="3 4" key="1">
    <citation type="journal article" date="2014" name="Proc. Natl. Acad. Sci. U.S.A.">
        <title>Trajectory and genomic determinants of fungal-pathogen speciation and host adaptation.</title>
        <authorList>
            <person name="Hu X."/>
            <person name="Xiao G."/>
            <person name="Zheng P."/>
            <person name="Shang Y."/>
            <person name="Su Y."/>
            <person name="Zhang X."/>
            <person name="Liu X."/>
            <person name="Zhan S."/>
            <person name="St Leger R.J."/>
            <person name="Wang C."/>
        </authorList>
    </citation>
    <scope>NUCLEOTIDE SEQUENCE [LARGE SCALE GENOMIC DNA]</scope>
    <source>
        <strain evidence="3 4">ARSEF 977</strain>
    </source>
</reference>
<proteinExistence type="predicted"/>
<feature type="region of interest" description="Disordered" evidence="1">
    <location>
        <begin position="349"/>
        <end position="383"/>
    </location>
</feature>